<dbReference type="EMBL" id="CADCTK010000201">
    <property type="protein sequence ID" value="CAA9228289.1"/>
    <property type="molecule type" value="Genomic_DNA"/>
</dbReference>
<dbReference type="PANTHER" id="PTHR34107">
    <property type="entry name" value="SLL0198 PROTEIN-RELATED"/>
    <property type="match status" value="1"/>
</dbReference>
<accession>A0A6J4HNF0</accession>
<dbReference type="InterPro" id="IPR011335">
    <property type="entry name" value="Restrct_endonuc-II-like"/>
</dbReference>
<evidence type="ECO:0000313" key="2">
    <source>
        <dbReference type="EMBL" id="CAA9228289.1"/>
    </source>
</evidence>
<proteinExistence type="predicted"/>
<dbReference type="CDD" id="cd06260">
    <property type="entry name" value="DUF820-like"/>
    <property type="match status" value="1"/>
</dbReference>
<sequence>MSYDEYLEWAGSDVRAEWKDGEVIVFMPVKKYHQRVVQFLHVVLEHFVTALRLGAVGVAPIEVRLSPQGPSREPDLFFVGNDSLPRWTDTRLEGGPDLAVEVISDDSVGRDRGDKFYEYQEAGVSEYWIIDPRPGKERADFYALDADGRYQPVLADADGVFHSRVLAGFALPLAWLWQDPPPSALQAIVAISRGHPELSAALGSLLGERPA</sequence>
<reference evidence="2" key="1">
    <citation type="submission" date="2020-02" db="EMBL/GenBank/DDBJ databases">
        <authorList>
            <person name="Meier V. D."/>
        </authorList>
    </citation>
    <scope>NUCLEOTIDE SEQUENCE</scope>
    <source>
        <strain evidence="2">AVDCRST_MAG26</strain>
    </source>
</reference>
<dbReference type="PANTHER" id="PTHR34107:SF4">
    <property type="entry name" value="SLL1222 PROTEIN"/>
    <property type="match status" value="1"/>
</dbReference>
<name>A0A6J4HNF0_9CHLR</name>
<dbReference type="AlphaFoldDB" id="A0A6J4HNF0"/>
<dbReference type="SUPFAM" id="SSF52980">
    <property type="entry name" value="Restriction endonuclease-like"/>
    <property type="match status" value="1"/>
</dbReference>
<dbReference type="Pfam" id="PF05685">
    <property type="entry name" value="Uma2"/>
    <property type="match status" value="1"/>
</dbReference>
<organism evidence="2">
    <name type="scientific">uncultured Chloroflexia bacterium</name>
    <dbReference type="NCBI Taxonomy" id="1672391"/>
    <lineage>
        <taxon>Bacteria</taxon>
        <taxon>Bacillati</taxon>
        <taxon>Chloroflexota</taxon>
        <taxon>Chloroflexia</taxon>
        <taxon>environmental samples</taxon>
    </lineage>
</organism>
<evidence type="ECO:0000259" key="1">
    <source>
        <dbReference type="Pfam" id="PF05685"/>
    </source>
</evidence>
<protein>
    <submittedName>
        <fullName evidence="2">N-acetylmuramoyl-L-alanine amidase</fullName>
        <ecNumber evidence="2">3.5.1.28</ecNumber>
    </submittedName>
</protein>
<feature type="domain" description="Putative restriction endonuclease" evidence="1">
    <location>
        <begin position="4"/>
        <end position="173"/>
    </location>
</feature>
<gene>
    <name evidence="2" type="ORF">AVDCRST_MAG26-852</name>
</gene>
<dbReference type="EC" id="3.5.1.28" evidence="2"/>
<dbReference type="InterPro" id="IPR008538">
    <property type="entry name" value="Uma2"/>
</dbReference>
<dbReference type="Gene3D" id="3.90.1570.10">
    <property type="entry name" value="tt1808, chain A"/>
    <property type="match status" value="1"/>
</dbReference>
<keyword evidence="2" id="KW-0378">Hydrolase</keyword>
<dbReference type="GO" id="GO:0008745">
    <property type="term" value="F:N-acetylmuramoyl-L-alanine amidase activity"/>
    <property type="evidence" value="ECO:0007669"/>
    <property type="project" value="UniProtKB-EC"/>
</dbReference>
<dbReference type="InterPro" id="IPR012296">
    <property type="entry name" value="Nuclease_put_TT1808"/>
</dbReference>